<dbReference type="PANTHER" id="PTHR45639">
    <property type="entry name" value="HSC70CB, ISOFORM G-RELATED"/>
    <property type="match status" value="1"/>
</dbReference>
<comment type="caution">
    <text evidence="4">The sequence shown here is derived from an EMBL/GenBank/DDBJ whole genome shotgun (WGS) entry which is preliminary data.</text>
</comment>
<dbReference type="PRINTS" id="PR00301">
    <property type="entry name" value="HEATSHOCK70"/>
</dbReference>
<keyword evidence="3" id="KW-0067">ATP-binding</keyword>
<dbReference type="SUPFAM" id="SSF53067">
    <property type="entry name" value="Actin-like ATPase domain"/>
    <property type="match status" value="2"/>
</dbReference>
<accession>A0A8H5H159</accession>
<dbReference type="Pfam" id="PF00012">
    <property type="entry name" value="HSP70"/>
    <property type="match status" value="1"/>
</dbReference>
<dbReference type="GO" id="GO:0140662">
    <property type="term" value="F:ATP-dependent protein folding chaperone"/>
    <property type="evidence" value="ECO:0007669"/>
    <property type="project" value="InterPro"/>
</dbReference>
<dbReference type="AlphaFoldDB" id="A0A8H5H159"/>
<dbReference type="GO" id="GO:0005634">
    <property type="term" value="C:nucleus"/>
    <property type="evidence" value="ECO:0007669"/>
    <property type="project" value="TreeGrafter"/>
</dbReference>
<dbReference type="InterPro" id="IPR013126">
    <property type="entry name" value="Hsp_70_fam"/>
</dbReference>
<dbReference type="Proteomes" id="UP000565441">
    <property type="component" value="Unassembled WGS sequence"/>
</dbReference>
<organism evidence="4 5">
    <name type="scientific">Tricholomella constricta</name>
    <dbReference type="NCBI Taxonomy" id="117010"/>
    <lineage>
        <taxon>Eukaryota</taxon>
        <taxon>Fungi</taxon>
        <taxon>Dikarya</taxon>
        <taxon>Basidiomycota</taxon>
        <taxon>Agaricomycotina</taxon>
        <taxon>Agaricomycetes</taxon>
        <taxon>Agaricomycetidae</taxon>
        <taxon>Agaricales</taxon>
        <taxon>Tricholomatineae</taxon>
        <taxon>Lyophyllaceae</taxon>
        <taxon>Tricholomella</taxon>
    </lineage>
</organism>
<evidence type="ECO:0000256" key="1">
    <source>
        <dbReference type="ARBA" id="ARBA00007381"/>
    </source>
</evidence>
<evidence type="ECO:0000313" key="4">
    <source>
        <dbReference type="EMBL" id="KAF5374505.1"/>
    </source>
</evidence>
<evidence type="ECO:0000313" key="5">
    <source>
        <dbReference type="Proteomes" id="UP000565441"/>
    </source>
</evidence>
<reference evidence="4 5" key="1">
    <citation type="journal article" date="2020" name="ISME J.">
        <title>Uncovering the hidden diversity of litter-decomposition mechanisms in mushroom-forming fungi.</title>
        <authorList>
            <person name="Floudas D."/>
            <person name="Bentzer J."/>
            <person name="Ahren D."/>
            <person name="Johansson T."/>
            <person name="Persson P."/>
            <person name="Tunlid A."/>
        </authorList>
    </citation>
    <scope>NUCLEOTIDE SEQUENCE [LARGE SCALE GENOMIC DNA]</scope>
    <source>
        <strain evidence="4 5">CBS 661.87</strain>
    </source>
</reference>
<dbReference type="EMBL" id="JAACJP010000036">
    <property type="protein sequence ID" value="KAF5374505.1"/>
    <property type="molecule type" value="Genomic_DNA"/>
</dbReference>
<evidence type="ECO:0000256" key="2">
    <source>
        <dbReference type="ARBA" id="ARBA00022741"/>
    </source>
</evidence>
<dbReference type="GO" id="GO:0005829">
    <property type="term" value="C:cytosol"/>
    <property type="evidence" value="ECO:0007669"/>
    <property type="project" value="TreeGrafter"/>
</dbReference>
<evidence type="ECO:0000256" key="3">
    <source>
        <dbReference type="ARBA" id="ARBA00022840"/>
    </source>
</evidence>
<dbReference type="Gene3D" id="3.30.420.40">
    <property type="match status" value="2"/>
</dbReference>
<keyword evidence="2" id="KW-0547">Nucleotide-binding</keyword>
<dbReference type="GO" id="GO:0005524">
    <property type="term" value="F:ATP binding"/>
    <property type="evidence" value="ECO:0007669"/>
    <property type="project" value="UniProtKB-KW"/>
</dbReference>
<proteinExistence type="inferred from homology"/>
<sequence>MSTTIMLGIDFGDQLCKVAIANPTDNGRIDELNVSFLSPLLPSFLLVEDERSIRFGIDAQAANNQANIGSLKRLLAFVGGEFPENYDPLTPFVLKKKENGEVGVEVNIAGAKQVFPAIQLISLFLRRVIALASSLAQGEVTQTVVTVPSWFSNAQQKSMAEACELAGLGLVGIITETTAAQIDYAVSGLRTLAAETQHNVIFIDIGHTATSVSVLSLLNGKPVSKSVISDPSFGGRNIDLAILNHLRTLAPEFSGNSLSVLADIQKVKEALHLCALKDSLSVVSSESEVFLSGETLYKLVGSLNCISRLVKEALNEAGLTLDVIHRVRLSGGSMRLLQVRDCIASLFPLAVLESGSQMAGARGSLSAISGLFSGSLIWVKLENNTVMTYTMPQMRHHSPEQQYTLVLDEKDVLNELSFTTSEVTFKDALQSQNRLVEMTPDDHPDKSLHLNKLATLLSEQPER</sequence>
<keyword evidence="5" id="KW-1185">Reference proteome</keyword>
<dbReference type="InterPro" id="IPR043129">
    <property type="entry name" value="ATPase_NBD"/>
</dbReference>
<protein>
    <submittedName>
        <fullName evidence="4">Uncharacterized protein</fullName>
    </submittedName>
</protein>
<name>A0A8H5H159_9AGAR</name>
<dbReference type="Gene3D" id="3.30.30.30">
    <property type="match status" value="1"/>
</dbReference>
<comment type="similarity">
    <text evidence="1">Belongs to the heat shock protein 70 family.</text>
</comment>
<gene>
    <name evidence="4" type="ORF">D9615_009132</name>
</gene>
<dbReference type="Gene3D" id="3.90.640.10">
    <property type="entry name" value="Actin, Chain A, domain 4"/>
    <property type="match status" value="1"/>
</dbReference>
<dbReference type="OrthoDB" id="29851at2759"/>
<dbReference type="PANTHER" id="PTHR45639:SF4">
    <property type="entry name" value="HSC70CB, ISOFORM G"/>
    <property type="match status" value="1"/>
</dbReference>